<dbReference type="Gene3D" id="3.40.1230.10">
    <property type="entry name" value="MTH938-like"/>
    <property type="match status" value="1"/>
</dbReference>
<dbReference type="AlphaFoldDB" id="X1NGF8"/>
<gene>
    <name evidence="1" type="ORF">S06H3_44821</name>
</gene>
<evidence type="ECO:0000313" key="1">
    <source>
        <dbReference type="EMBL" id="GAI42683.1"/>
    </source>
</evidence>
<dbReference type="GO" id="GO:0005737">
    <property type="term" value="C:cytoplasm"/>
    <property type="evidence" value="ECO:0007669"/>
    <property type="project" value="TreeGrafter"/>
</dbReference>
<name>X1NGF8_9ZZZZ</name>
<dbReference type="Pfam" id="PF04430">
    <property type="entry name" value="DUF498"/>
    <property type="match status" value="1"/>
</dbReference>
<dbReference type="PANTHER" id="PTHR15811">
    <property type="entry name" value="MTH938 DOMAIN-CONTAINING PROTEIN"/>
    <property type="match status" value="1"/>
</dbReference>
<protein>
    <submittedName>
        <fullName evidence="1">Uncharacterized protein</fullName>
    </submittedName>
</protein>
<dbReference type="InterPro" id="IPR007523">
    <property type="entry name" value="NDUFAF3/AAMDC"/>
</dbReference>
<sequence>MGKIENSGFGSIVINGKRYCHDVWVFTDGSVEKRRGGNHTFLAEEIQNLLKGNPEIIIVGAGTSSCVGIGKEAGQLAENKNIKIERAATPKAIETYNQLVSEGMKVAAAFHVTC</sequence>
<comment type="caution">
    <text evidence="1">The sequence shown here is derived from an EMBL/GenBank/DDBJ whole genome shotgun (WGS) entry which is preliminary data.</text>
</comment>
<reference evidence="1" key="1">
    <citation type="journal article" date="2014" name="Front. Microbiol.">
        <title>High frequency of phylogenetically diverse reductive dehalogenase-homologous genes in deep subseafloor sedimentary metagenomes.</title>
        <authorList>
            <person name="Kawai M."/>
            <person name="Futagami T."/>
            <person name="Toyoda A."/>
            <person name="Takaki Y."/>
            <person name="Nishi S."/>
            <person name="Hori S."/>
            <person name="Arai W."/>
            <person name="Tsubouchi T."/>
            <person name="Morono Y."/>
            <person name="Uchiyama I."/>
            <person name="Ito T."/>
            <person name="Fujiyama A."/>
            <person name="Inagaki F."/>
            <person name="Takami H."/>
        </authorList>
    </citation>
    <scope>NUCLEOTIDE SEQUENCE</scope>
    <source>
        <strain evidence="1">Expedition CK06-06</strain>
    </source>
</reference>
<accession>X1NGF8</accession>
<dbReference type="PANTHER" id="PTHR15811:SF5">
    <property type="entry name" value="MTH938 DOMAIN-CONTAINING PROTEIN"/>
    <property type="match status" value="1"/>
</dbReference>
<dbReference type="EMBL" id="BARV01027915">
    <property type="protein sequence ID" value="GAI42683.1"/>
    <property type="molecule type" value="Genomic_DNA"/>
</dbReference>
<dbReference type="InterPro" id="IPR036748">
    <property type="entry name" value="MTH938-like_sf"/>
</dbReference>
<proteinExistence type="predicted"/>
<organism evidence="1">
    <name type="scientific">marine sediment metagenome</name>
    <dbReference type="NCBI Taxonomy" id="412755"/>
    <lineage>
        <taxon>unclassified sequences</taxon>
        <taxon>metagenomes</taxon>
        <taxon>ecological metagenomes</taxon>
    </lineage>
</organism>
<dbReference type="SUPFAM" id="SSF64076">
    <property type="entry name" value="MTH938-like"/>
    <property type="match status" value="1"/>
</dbReference>